<evidence type="ECO:0000313" key="1">
    <source>
        <dbReference type="EMBL" id="KAJ9054533.1"/>
    </source>
</evidence>
<protein>
    <submittedName>
        <fullName evidence="1">Uncharacterized protein</fullName>
    </submittedName>
</protein>
<proteinExistence type="predicted"/>
<accession>A0ACC2RX17</accession>
<organism evidence="1 2">
    <name type="scientific">Entomophthora muscae</name>
    <dbReference type="NCBI Taxonomy" id="34485"/>
    <lineage>
        <taxon>Eukaryota</taxon>
        <taxon>Fungi</taxon>
        <taxon>Fungi incertae sedis</taxon>
        <taxon>Zoopagomycota</taxon>
        <taxon>Entomophthoromycotina</taxon>
        <taxon>Entomophthoromycetes</taxon>
        <taxon>Entomophthorales</taxon>
        <taxon>Entomophthoraceae</taxon>
        <taxon>Entomophthora</taxon>
    </lineage>
</organism>
<reference evidence="1" key="1">
    <citation type="submission" date="2022-04" db="EMBL/GenBank/DDBJ databases">
        <title>Genome of the entomopathogenic fungus Entomophthora muscae.</title>
        <authorList>
            <person name="Elya C."/>
            <person name="Lovett B.R."/>
            <person name="Lee E."/>
            <person name="Macias A.M."/>
            <person name="Hajek A.E."/>
            <person name="De Bivort B.L."/>
            <person name="Kasson M.T."/>
            <person name="De Fine Licht H.H."/>
            <person name="Stajich J.E."/>
        </authorList>
    </citation>
    <scope>NUCLEOTIDE SEQUENCE</scope>
    <source>
        <strain evidence="1">Berkeley</strain>
    </source>
</reference>
<evidence type="ECO:0000313" key="2">
    <source>
        <dbReference type="Proteomes" id="UP001165960"/>
    </source>
</evidence>
<dbReference type="Proteomes" id="UP001165960">
    <property type="component" value="Unassembled WGS sequence"/>
</dbReference>
<name>A0ACC2RX17_9FUNG</name>
<sequence>MKFASIPLLASFVAGSAKELGDLYGTYSGIYPNHTCAVFEARPNLGRWETDKFFLPSAWVWKPECGWFDCQYIVCIPKYAKGERISRRGDGGSENWMFNAVDFKRIHDRYLEVV</sequence>
<gene>
    <name evidence="1" type="ORF">DSO57_1013406</name>
</gene>
<keyword evidence="2" id="KW-1185">Reference proteome</keyword>
<comment type="caution">
    <text evidence="1">The sequence shown here is derived from an EMBL/GenBank/DDBJ whole genome shotgun (WGS) entry which is preliminary data.</text>
</comment>
<dbReference type="EMBL" id="QTSX02006439">
    <property type="protein sequence ID" value="KAJ9054533.1"/>
    <property type="molecule type" value="Genomic_DNA"/>
</dbReference>